<proteinExistence type="predicted"/>
<keyword evidence="2" id="KW-1185">Reference proteome</keyword>
<dbReference type="Proteomes" id="UP001231915">
    <property type="component" value="Unassembled WGS sequence"/>
</dbReference>
<evidence type="ECO:0000313" key="1">
    <source>
        <dbReference type="EMBL" id="MDK2594336.1"/>
    </source>
</evidence>
<gene>
    <name evidence="1" type="ORF">QNM18_04560</name>
</gene>
<name>A0ABT7EH24_9GAMM</name>
<dbReference type="EMBL" id="JASJUT010000002">
    <property type="protein sequence ID" value="MDK2594336.1"/>
    <property type="molecule type" value="Genomic_DNA"/>
</dbReference>
<organism evidence="1 2">
    <name type="scientific">Pseudoalteromonas obscura</name>
    <dbReference type="NCBI Taxonomy" id="3048491"/>
    <lineage>
        <taxon>Bacteria</taxon>
        <taxon>Pseudomonadati</taxon>
        <taxon>Pseudomonadota</taxon>
        <taxon>Gammaproteobacteria</taxon>
        <taxon>Alteromonadales</taxon>
        <taxon>Pseudoalteromonadaceae</taxon>
        <taxon>Pseudoalteromonas</taxon>
    </lineage>
</organism>
<comment type="caution">
    <text evidence="1">The sequence shown here is derived from an EMBL/GenBank/DDBJ whole genome shotgun (WGS) entry which is preliminary data.</text>
</comment>
<accession>A0ABT7EH24</accession>
<evidence type="ECO:0000313" key="2">
    <source>
        <dbReference type="Proteomes" id="UP001231915"/>
    </source>
</evidence>
<protein>
    <submittedName>
        <fullName evidence="1">Uncharacterized protein</fullName>
    </submittedName>
</protein>
<dbReference type="RefSeq" id="WP_284136494.1">
    <property type="nucleotide sequence ID" value="NZ_JASJUT010000002.1"/>
</dbReference>
<sequence>MTTIDAILNTKISIKYVLVLLISMYAIDTLTNRQGAVALVDSHIDNQVDNVCLEVPSQHELALEGESPVLVSMVAPRDDTKLNVFPLPEAQIGVTQLSSFSGDTQLSQARFSQLQSEFAIKDIELYIQSQREPDGTNMATMFAHEPVDEEWAIPQEQVLTELFDTDGLSIYPFERAKCRSSQCAVGVFVASDDEVRTLSMDLSAALAELGGGNGALPMMIEKNPLTDEVTVYIARTMRGFNLSKTGGGPRQNIGQ</sequence>
<reference evidence="1 2" key="1">
    <citation type="submission" date="2023-05" db="EMBL/GenBank/DDBJ databases">
        <title>Pseudoalteromonas ardens sp. nov., Pseudoalteromonas obscura sp. nov., and Pseudoalteromonas umbrosa sp. nov., isolated from the coral Montipora capitata.</title>
        <authorList>
            <person name="Thomas E.M."/>
            <person name="Smith E.M."/>
            <person name="Papke E."/>
            <person name="Shlafstein M.D."/>
            <person name="Oline D.K."/>
            <person name="Videau P."/>
            <person name="Saw J.H."/>
            <person name="Strangman W.K."/>
            <person name="Ushijima B."/>
        </authorList>
    </citation>
    <scope>NUCLEOTIDE SEQUENCE [LARGE SCALE GENOMIC DNA]</scope>
    <source>
        <strain evidence="1 2">P94</strain>
    </source>
</reference>